<dbReference type="Proteomes" id="UP000887023">
    <property type="component" value="Chromosome"/>
</dbReference>
<evidence type="ECO:0000313" key="3">
    <source>
        <dbReference type="EMBL" id="QXQ15581.1"/>
    </source>
</evidence>
<reference evidence="3" key="1">
    <citation type="submission" date="2021-07" db="EMBL/GenBank/DDBJ databases">
        <title>Candidatus Kaistella beijingensis sp. nov. isolated from a municipal wastewater treatment plant is involved in sludge foaming.</title>
        <authorList>
            <person name="Song Y."/>
            <person name="Liu S.-J."/>
        </authorList>
    </citation>
    <scope>NUCLEOTIDE SEQUENCE</scope>
    <source>
        <strain evidence="3">DSM 43998</strain>
    </source>
</reference>
<dbReference type="Gene3D" id="3.10.105.10">
    <property type="entry name" value="Dipeptide-binding Protein, Domain 3"/>
    <property type="match status" value="1"/>
</dbReference>
<proteinExistence type="predicted"/>
<dbReference type="CDD" id="cd08501">
    <property type="entry name" value="PBP2_Lpqw"/>
    <property type="match status" value="1"/>
</dbReference>
<dbReference type="InterPro" id="IPR030678">
    <property type="entry name" value="Peptide/Ni-bd"/>
</dbReference>
<protein>
    <submittedName>
        <fullName evidence="3">ABC transporter family substrate-binding protein</fullName>
    </submittedName>
</protein>
<dbReference type="PANTHER" id="PTHR30290">
    <property type="entry name" value="PERIPLASMIC BINDING COMPONENT OF ABC TRANSPORTER"/>
    <property type="match status" value="1"/>
</dbReference>
<sequence length="560" mass="60132">MHMRSHRLIRIVVPVLATGLMLSGCNASEDGAVGAGATGLGNTSDINPKDPAELRDGGNLRLALSGFPAQFNPLQVDSDGEASSVATIMLPGDMTPDASGALSVRHDYFTDVQLTGTDPQQVSYTINPKANWSDGTPITWEDLAAQANALSGRDPGYLITANAGFDRVAKVERGTDDRQAIVTYSKHYAEWQGSFSPLLPKSVTSTPEAFNDSLRNGLPVTAGPFKLASVDKGANRIVLERDPAWWGTPPKLDTITFTVLNHAAQLAGLQNNELDAVELGSSLDEVKTAQGSAGIQVRHAPANRWSQYTFNGAPGALLADPKLRVAIGKAIDRQGIATAILNGLVTDPHPLNNHIFLEGQQGYQDNAEPIGYDPDKAARELDALGWTPGSDGIREKDGRKLVLRHVMYQQDTWVRSAQIAQQNLAKVGVKTEIQTFPGTGLFTDVIDPGNFELASFSWSGGFQPLAALRQIYAYYPDDLQSNKARIGSPELNQLIEDTLSELDPAKAIQMANRADRMIFEEGHSIPLTQSAGNVAVRDNLANYGAFGLAGADYTEVGFTK</sequence>
<dbReference type="PROSITE" id="PS51257">
    <property type="entry name" value="PROKAR_LIPOPROTEIN"/>
    <property type="match status" value="1"/>
</dbReference>
<dbReference type="PANTHER" id="PTHR30290:SF65">
    <property type="entry name" value="MONOACYL PHOSPHATIDYLINOSITOL TETRAMANNOSIDE-BINDING PROTEIN LPQW-RELATED"/>
    <property type="match status" value="1"/>
</dbReference>
<organism evidence="3 4">
    <name type="scientific">Skermania pinensis</name>
    <dbReference type="NCBI Taxonomy" id="39122"/>
    <lineage>
        <taxon>Bacteria</taxon>
        <taxon>Bacillati</taxon>
        <taxon>Actinomycetota</taxon>
        <taxon>Actinomycetes</taxon>
        <taxon>Mycobacteriales</taxon>
        <taxon>Gordoniaceae</taxon>
        <taxon>Skermania</taxon>
    </lineage>
</organism>
<accession>A0ABX8SDS1</accession>
<dbReference type="RefSeq" id="WP_066474652.1">
    <property type="nucleotide sequence ID" value="NZ_CBCRUZ010000010.1"/>
</dbReference>
<dbReference type="PIRSF" id="PIRSF002741">
    <property type="entry name" value="MppA"/>
    <property type="match status" value="1"/>
</dbReference>
<dbReference type="Pfam" id="PF00496">
    <property type="entry name" value="SBP_bac_5"/>
    <property type="match status" value="1"/>
</dbReference>
<evidence type="ECO:0000256" key="1">
    <source>
        <dbReference type="SAM" id="SignalP"/>
    </source>
</evidence>
<evidence type="ECO:0000313" key="4">
    <source>
        <dbReference type="Proteomes" id="UP000887023"/>
    </source>
</evidence>
<name>A0ABX8SDS1_9ACTN</name>
<feature type="chain" id="PRO_5046445196" evidence="1">
    <location>
        <begin position="28"/>
        <end position="560"/>
    </location>
</feature>
<gene>
    <name evidence="3" type="ORF">KV203_00720</name>
</gene>
<evidence type="ECO:0000259" key="2">
    <source>
        <dbReference type="Pfam" id="PF00496"/>
    </source>
</evidence>
<keyword evidence="1" id="KW-0732">Signal</keyword>
<dbReference type="EMBL" id="CP079105">
    <property type="protein sequence ID" value="QXQ15581.1"/>
    <property type="molecule type" value="Genomic_DNA"/>
</dbReference>
<dbReference type="Gene3D" id="3.90.76.10">
    <property type="entry name" value="Dipeptide-binding Protein, Domain 1"/>
    <property type="match status" value="1"/>
</dbReference>
<dbReference type="InterPro" id="IPR039424">
    <property type="entry name" value="SBP_5"/>
</dbReference>
<dbReference type="InterPro" id="IPR000914">
    <property type="entry name" value="SBP_5_dom"/>
</dbReference>
<dbReference type="Gene3D" id="3.40.190.10">
    <property type="entry name" value="Periplasmic binding protein-like II"/>
    <property type="match status" value="1"/>
</dbReference>
<feature type="domain" description="Solute-binding protein family 5" evidence="2">
    <location>
        <begin position="117"/>
        <end position="464"/>
    </location>
</feature>
<feature type="signal peptide" evidence="1">
    <location>
        <begin position="1"/>
        <end position="27"/>
    </location>
</feature>
<keyword evidence="4" id="KW-1185">Reference proteome</keyword>
<dbReference type="SUPFAM" id="SSF53850">
    <property type="entry name" value="Periplasmic binding protein-like II"/>
    <property type="match status" value="1"/>
</dbReference>